<proteinExistence type="predicted"/>
<dbReference type="EMBL" id="LT906468">
    <property type="protein sequence ID" value="SNV48773.1"/>
    <property type="molecule type" value="Genomic_DNA"/>
</dbReference>
<organism evidence="1 2">
    <name type="scientific">Sphingobacterium mizutaii</name>
    <dbReference type="NCBI Taxonomy" id="1010"/>
    <lineage>
        <taxon>Bacteria</taxon>
        <taxon>Pseudomonadati</taxon>
        <taxon>Bacteroidota</taxon>
        <taxon>Sphingobacteriia</taxon>
        <taxon>Sphingobacteriales</taxon>
        <taxon>Sphingobacteriaceae</taxon>
        <taxon>Sphingobacterium</taxon>
    </lineage>
</organism>
<sequence>MKRLLIAALLSLSIISCSEEPELHIENIEGKWVLDHSSTSLYIDLKSDASFEMGVEVPNPRVLRGMYSYGDYLLTLRSTNIEAIYGVTFVSDDEIILDEVSKTELPNKLNLIRE</sequence>
<name>A0AAJ4XAL7_9SPHI</name>
<dbReference type="Proteomes" id="UP000215355">
    <property type="component" value="Chromosome 1"/>
</dbReference>
<protein>
    <submittedName>
        <fullName evidence="1">Uncharacterized protein</fullName>
    </submittedName>
</protein>
<dbReference type="PROSITE" id="PS51257">
    <property type="entry name" value="PROKAR_LIPOPROTEIN"/>
    <property type="match status" value="1"/>
</dbReference>
<evidence type="ECO:0000313" key="1">
    <source>
        <dbReference type="EMBL" id="SNV48773.1"/>
    </source>
</evidence>
<evidence type="ECO:0000313" key="2">
    <source>
        <dbReference type="Proteomes" id="UP000215355"/>
    </source>
</evidence>
<dbReference type="RefSeq" id="WP_093095601.1">
    <property type="nucleotide sequence ID" value="NZ_DAMBSL010000003.1"/>
</dbReference>
<reference evidence="1 2" key="1">
    <citation type="submission" date="2017-06" db="EMBL/GenBank/DDBJ databases">
        <authorList>
            <consortium name="Pathogen Informatics"/>
        </authorList>
    </citation>
    <scope>NUCLEOTIDE SEQUENCE [LARGE SCALE GENOMIC DNA]</scope>
    <source>
        <strain evidence="1 2">NCTC12149</strain>
    </source>
</reference>
<dbReference type="KEGG" id="smiz:4412673_01612"/>
<gene>
    <name evidence="1" type="ORF">SAMEA4412673_01612</name>
</gene>
<accession>A0AAJ4XAL7</accession>
<dbReference type="AlphaFoldDB" id="A0AAJ4XAL7"/>